<keyword evidence="5" id="KW-0175">Coiled coil</keyword>
<evidence type="ECO:0000256" key="3">
    <source>
        <dbReference type="ARBA" id="ARBA00022833"/>
    </source>
</evidence>
<dbReference type="HOGENOM" id="CLU_026440_1_0_1"/>
<feature type="compositionally biased region" description="Low complexity" evidence="6">
    <location>
        <begin position="87"/>
        <end position="98"/>
    </location>
</feature>
<dbReference type="OMA" id="ARCCEAC"/>
<dbReference type="CDD" id="cd15737">
    <property type="entry name" value="FYVE2_Vac1p_like"/>
    <property type="match status" value="1"/>
</dbReference>
<dbReference type="GeneID" id="5231469"/>
<dbReference type="VEuPathDB" id="FungiDB:LELG_04318"/>
<feature type="region of interest" description="Disordered" evidence="6">
    <location>
        <begin position="1"/>
        <end position="98"/>
    </location>
</feature>
<keyword evidence="1" id="KW-0479">Metal-binding</keyword>
<dbReference type="GO" id="GO:0032266">
    <property type="term" value="F:phosphatidylinositol-3-phosphate binding"/>
    <property type="evidence" value="ECO:0007669"/>
    <property type="project" value="UniProtKB-ARBA"/>
</dbReference>
<organism evidence="8 9">
    <name type="scientific">Lodderomyces elongisporus (strain ATCC 11503 / CBS 2605 / JCM 1781 / NBRC 1676 / NRRL YB-4239)</name>
    <name type="common">Yeast</name>
    <name type="synonym">Saccharomyces elongisporus</name>
    <dbReference type="NCBI Taxonomy" id="379508"/>
    <lineage>
        <taxon>Eukaryota</taxon>
        <taxon>Fungi</taxon>
        <taxon>Dikarya</taxon>
        <taxon>Ascomycota</taxon>
        <taxon>Saccharomycotina</taxon>
        <taxon>Pichiomycetes</taxon>
        <taxon>Debaryomycetaceae</taxon>
        <taxon>Candida/Lodderomyces clade</taxon>
        <taxon>Lodderomyces</taxon>
    </lineage>
</organism>
<evidence type="ECO:0000256" key="2">
    <source>
        <dbReference type="ARBA" id="ARBA00022771"/>
    </source>
</evidence>
<dbReference type="CDD" id="cd15761">
    <property type="entry name" value="FYVE1_Vac1p_like"/>
    <property type="match status" value="1"/>
</dbReference>
<dbReference type="STRING" id="379508.A5E3Y0"/>
<reference evidence="8 9" key="1">
    <citation type="journal article" date="2009" name="Nature">
        <title>Evolution of pathogenicity and sexual reproduction in eight Candida genomes.</title>
        <authorList>
            <person name="Butler G."/>
            <person name="Rasmussen M.D."/>
            <person name="Lin M.F."/>
            <person name="Santos M.A."/>
            <person name="Sakthikumar S."/>
            <person name="Munro C.A."/>
            <person name="Rheinbay E."/>
            <person name="Grabherr M."/>
            <person name="Forche A."/>
            <person name="Reedy J.L."/>
            <person name="Agrafioti I."/>
            <person name="Arnaud M.B."/>
            <person name="Bates S."/>
            <person name="Brown A.J."/>
            <person name="Brunke S."/>
            <person name="Costanzo M.C."/>
            <person name="Fitzpatrick D.A."/>
            <person name="de Groot P.W."/>
            <person name="Harris D."/>
            <person name="Hoyer L.L."/>
            <person name="Hube B."/>
            <person name="Klis F.M."/>
            <person name="Kodira C."/>
            <person name="Lennard N."/>
            <person name="Logue M.E."/>
            <person name="Martin R."/>
            <person name="Neiman A.M."/>
            <person name="Nikolaou E."/>
            <person name="Quail M.A."/>
            <person name="Quinn J."/>
            <person name="Santos M.C."/>
            <person name="Schmitzberger F.F."/>
            <person name="Sherlock G."/>
            <person name="Shah P."/>
            <person name="Silverstein K.A."/>
            <person name="Skrzypek M.S."/>
            <person name="Soll D."/>
            <person name="Staggs R."/>
            <person name="Stansfield I."/>
            <person name="Stumpf M.P."/>
            <person name="Sudbery P.E."/>
            <person name="Srikantha T."/>
            <person name="Zeng Q."/>
            <person name="Berman J."/>
            <person name="Berriman M."/>
            <person name="Heitman J."/>
            <person name="Gow N.A."/>
            <person name="Lorenz M.C."/>
            <person name="Birren B.W."/>
            <person name="Kellis M."/>
            <person name="Cuomo C.A."/>
        </authorList>
    </citation>
    <scope>NUCLEOTIDE SEQUENCE [LARGE SCALE GENOMIC DNA]</scope>
    <source>
        <strain evidence="9">ATCC 11503 / BCRC 21390 / CBS 2605 / JCM 1781 / NBRC 1676 / NRRL YB-4239</strain>
    </source>
</reference>
<accession>A5E3Y0</accession>
<dbReference type="InterPro" id="IPR021565">
    <property type="entry name" value="Rbsn_Rab-bd"/>
</dbReference>
<dbReference type="AlphaFoldDB" id="A5E3Y0"/>
<evidence type="ECO:0000256" key="1">
    <source>
        <dbReference type="ARBA" id="ARBA00022723"/>
    </source>
</evidence>
<evidence type="ECO:0000256" key="4">
    <source>
        <dbReference type="PROSITE-ProRule" id="PRU00091"/>
    </source>
</evidence>
<dbReference type="SMART" id="SM00064">
    <property type="entry name" value="FYVE"/>
    <property type="match status" value="2"/>
</dbReference>
<evidence type="ECO:0000256" key="6">
    <source>
        <dbReference type="SAM" id="MobiDB-lite"/>
    </source>
</evidence>
<dbReference type="GO" id="GO:0008270">
    <property type="term" value="F:zinc ion binding"/>
    <property type="evidence" value="ECO:0007669"/>
    <property type="project" value="UniProtKB-KW"/>
</dbReference>
<dbReference type="Pfam" id="PF01363">
    <property type="entry name" value="FYVE"/>
    <property type="match status" value="1"/>
</dbReference>
<keyword evidence="3" id="KW-0862">Zinc</keyword>
<feature type="compositionally biased region" description="Low complexity" evidence="6">
    <location>
        <begin position="1"/>
        <end position="42"/>
    </location>
</feature>
<dbReference type="OrthoDB" id="166134at2759"/>
<dbReference type="SUPFAM" id="SSF57903">
    <property type="entry name" value="FYVE/PHD zinc finger"/>
    <property type="match status" value="2"/>
</dbReference>
<evidence type="ECO:0000313" key="8">
    <source>
        <dbReference type="EMBL" id="EDK46138.1"/>
    </source>
</evidence>
<proteinExistence type="predicted"/>
<dbReference type="Gene3D" id="3.30.40.10">
    <property type="entry name" value="Zinc/RING finger domain, C3HC4 (zinc finger)"/>
    <property type="match status" value="2"/>
</dbReference>
<keyword evidence="2 4" id="KW-0863">Zinc-finger</keyword>
<dbReference type="InterPro" id="IPR013083">
    <property type="entry name" value="Znf_RING/FYVE/PHD"/>
</dbReference>
<dbReference type="eggNOG" id="KOG1842">
    <property type="taxonomic scope" value="Eukaryota"/>
</dbReference>
<sequence>MSDNISNSNSKSDSATPALSATAVTSSVSSTSNSKSPSPRRNTPAKKINKIVFSEHGFSIGDIQRSRSSSPTSRSRSESPAVSTELSEASGVSGVSGVSRVSRASAKSRATSSSLSAHIITSHWKQQSSVSDPRCKICGKKLNVKNGIVNCRKCGELYCNEHTHYQVKLRNPDPQHGETKPQFDTSAHGIWCRCCELCYMERRKTEVNFVDVTLDFKQKRQEHVDQRELHETKVQRNFIKLTNLMVDKSLLKRAKGGKKGNLEGLGKINSTSNGIFSFFKPVSNDEMSIIGADNWVPDDNATNCTICFTKFNFIIRKHHCRLCGEVVCDDSSGVRKNCSLYVPLVAFLEKLPNLNYSSQVRKHWSEIDQELRFRCCVNCKNAVLHDWKRVHRGQIGSASTIGGTDVEGEEIFRMYDGMLLQKGLIEQMMHQYEFGSRSGITKVGGTGSDGEDEMKTGHKLMLYLKEFENLVIQFKKKFFFKDNDKLLIQQEYLNFERVLLNMYQSVGTFLQNNIIKFKAIQEERRPKIEQALPEKEETPVPRLTKKQIRELREQLMVLNEQKFLIENQIQEFTRNRQFDELNTLITNKDEILDTIKQVENELGEFGF</sequence>
<evidence type="ECO:0000259" key="7">
    <source>
        <dbReference type="PROSITE" id="PS50178"/>
    </source>
</evidence>
<dbReference type="KEGG" id="lel:PVL30_004043"/>
<gene>
    <name evidence="8" type="ORF">LELG_04318</name>
</gene>
<protein>
    <recommendedName>
        <fullName evidence="7">FYVE-type domain-containing protein</fullName>
    </recommendedName>
</protein>
<dbReference type="PANTHER" id="PTHR23164:SF30">
    <property type="entry name" value="EARLY ENDOSOME ANTIGEN 1"/>
    <property type="match status" value="1"/>
</dbReference>
<dbReference type="FunCoup" id="A5E3Y0">
    <property type="interactions" value="70"/>
</dbReference>
<dbReference type="InterPro" id="IPR017455">
    <property type="entry name" value="Znf_FYVE-rel"/>
</dbReference>
<name>A5E3Y0_LODEL</name>
<dbReference type="InterPro" id="IPR011011">
    <property type="entry name" value="Znf_FYVE_PHD"/>
</dbReference>
<dbReference type="Proteomes" id="UP000001996">
    <property type="component" value="Unassembled WGS sequence"/>
</dbReference>
<dbReference type="InterPro" id="IPR000306">
    <property type="entry name" value="Znf_FYVE"/>
</dbReference>
<feature type="domain" description="FYVE-type" evidence="7">
    <location>
        <begin position="298"/>
        <end position="384"/>
    </location>
</feature>
<evidence type="ECO:0000256" key="5">
    <source>
        <dbReference type="SAM" id="Coils"/>
    </source>
</evidence>
<feature type="domain" description="FYVE-type" evidence="7">
    <location>
        <begin position="129"/>
        <end position="203"/>
    </location>
</feature>
<dbReference type="PROSITE" id="PS50178">
    <property type="entry name" value="ZF_FYVE"/>
    <property type="match status" value="2"/>
</dbReference>
<keyword evidence="9" id="KW-1185">Reference proteome</keyword>
<dbReference type="PANTHER" id="PTHR23164">
    <property type="entry name" value="EARLY ENDOSOME ANTIGEN 1"/>
    <property type="match status" value="1"/>
</dbReference>
<evidence type="ECO:0000313" key="9">
    <source>
        <dbReference type="Proteomes" id="UP000001996"/>
    </source>
</evidence>
<dbReference type="EMBL" id="CH981529">
    <property type="protein sequence ID" value="EDK46138.1"/>
    <property type="molecule type" value="Genomic_DNA"/>
</dbReference>
<feature type="coiled-coil region" evidence="5">
    <location>
        <begin position="548"/>
        <end position="601"/>
    </location>
</feature>
<dbReference type="Pfam" id="PF11464">
    <property type="entry name" value="Rbsn"/>
    <property type="match status" value="1"/>
</dbReference>
<dbReference type="InParanoid" id="A5E3Y0"/>